<keyword evidence="1" id="KW-0812">Transmembrane</keyword>
<dbReference type="Proteomes" id="UP001162483">
    <property type="component" value="Unassembled WGS sequence"/>
</dbReference>
<evidence type="ECO:0000313" key="3">
    <source>
        <dbReference type="Proteomes" id="UP001162483"/>
    </source>
</evidence>
<organism evidence="2 3">
    <name type="scientific">Staurois parvus</name>
    <dbReference type="NCBI Taxonomy" id="386267"/>
    <lineage>
        <taxon>Eukaryota</taxon>
        <taxon>Metazoa</taxon>
        <taxon>Chordata</taxon>
        <taxon>Craniata</taxon>
        <taxon>Vertebrata</taxon>
        <taxon>Euteleostomi</taxon>
        <taxon>Amphibia</taxon>
        <taxon>Batrachia</taxon>
        <taxon>Anura</taxon>
        <taxon>Neobatrachia</taxon>
        <taxon>Ranoidea</taxon>
        <taxon>Ranidae</taxon>
        <taxon>Staurois</taxon>
    </lineage>
</organism>
<gene>
    <name evidence="2" type="ORF">SPARVUS_LOCUS119102</name>
</gene>
<feature type="transmembrane region" description="Helical" evidence="1">
    <location>
        <begin position="27"/>
        <end position="49"/>
    </location>
</feature>
<comment type="caution">
    <text evidence="2">The sequence shown here is derived from an EMBL/GenBank/DDBJ whole genome shotgun (WGS) entry which is preliminary data.</text>
</comment>
<sequence length="50" mass="5904">MLPPDRANAGHRWVENRLIFRPKIKSANFRIVSGLIVRPFFGILADFFYR</sequence>
<keyword evidence="3" id="KW-1185">Reference proteome</keyword>
<dbReference type="EMBL" id="CATNWA010000049">
    <property type="protein sequence ID" value="CAI9532227.1"/>
    <property type="molecule type" value="Genomic_DNA"/>
</dbReference>
<protein>
    <submittedName>
        <fullName evidence="2">Uncharacterized protein</fullName>
    </submittedName>
</protein>
<keyword evidence="1" id="KW-1133">Transmembrane helix</keyword>
<evidence type="ECO:0000313" key="2">
    <source>
        <dbReference type="EMBL" id="CAI9532227.1"/>
    </source>
</evidence>
<name>A0ABN9AC60_9NEOB</name>
<accession>A0ABN9AC60</accession>
<keyword evidence="1" id="KW-0472">Membrane</keyword>
<evidence type="ECO:0000256" key="1">
    <source>
        <dbReference type="SAM" id="Phobius"/>
    </source>
</evidence>
<proteinExistence type="predicted"/>
<reference evidence="2" key="1">
    <citation type="submission" date="2023-05" db="EMBL/GenBank/DDBJ databases">
        <authorList>
            <person name="Stuckert A."/>
        </authorList>
    </citation>
    <scope>NUCLEOTIDE SEQUENCE</scope>
</reference>